<dbReference type="Proteomes" id="UP000031518">
    <property type="component" value="Unassembled WGS sequence"/>
</dbReference>
<evidence type="ECO:0000256" key="6">
    <source>
        <dbReference type="ARBA" id="ARBA00023049"/>
    </source>
</evidence>
<dbReference type="GO" id="GO:0046872">
    <property type="term" value="F:metal ion binding"/>
    <property type="evidence" value="ECO:0007669"/>
    <property type="project" value="UniProtKB-KW"/>
</dbReference>
<keyword evidence="5" id="KW-0862">Zinc</keyword>
<dbReference type="Pfam" id="PF01435">
    <property type="entry name" value="Peptidase_M48"/>
    <property type="match status" value="1"/>
</dbReference>
<keyword evidence="2 9" id="KW-0645">Protease</keyword>
<keyword evidence="10" id="KW-1185">Reference proteome</keyword>
<dbReference type="Gene3D" id="3.30.2010.10">
    <property type="entry name" value="Metalloproteases ('zincins'), catalytic domain"/>
    <property type="match status" value="1"/>
</dbReference>
<dbReference type="PANTHER" id="PTHR22726:SF1">
    <property type="entry name" value="METALLOENDOPEPTIDASE OMA1, MITOCHONDRIAL"/>
    <property type="match status" value="1"/>
</dbReference>
<dbReference type="EMBL" id="CBXV010000006">
    <property type="protein sequence ID" value="CDM65758.1"/>
    <property type="molecule type" value="Genomic_DNA"/>
</dbReference>
<dbReference type="AlphaFoldDB" id="A0A0B6WWT5"/>
<keyword evidence="4" id="KW-0378">Hydrolase</keyword>
<name>A0A0B6WWT5_9BACT</name>
<dbReference type="GO" id="GO:0004222">
    <property type="term" value="F:metalloendopeptidase activity"/>
    <property type="evidence" value="ECO:0007669"/>
    <property type="project" value="InterPro"/>
</dbReference>
<dbReference type="InterPro" id="IPR001915">
    <property type="entry name" value="Peptidase_M48"/>
</dbReference>
<evidence type="ECO:0000256" key="1">
    <source>
        <dbReference type="ARBA" id="ARBA00001947"/>
    </source>
</evidence>
<feature type="domain" description="Peptidase M48" evidence="8">
    <location>
        <begin position="50"/>
        <end position="235"/>
    </location>
</feature>
<dbReference type="PANTHER" id="PTHR22726">
    <property type="entry name" value="METALLOENDOPEPTIDASE OMA1"/>
    <property type="match status" value="1"/>
</dbReference>
<sequence length="446" mass="49264">MAVMPQLALAQTRISAPKNSYSPRDDVRLGQEAAREVERQLPLLNDEVVQDYIERVGQRLVAAIPAQFQHPEFHYTFKVVNVRDINAFALPGGPLYVNRGVIEVAHNEGELAGVMAHEISHIALRHGTAQATKAQKFQLPAIGGAILGAIIGGGLGQVIAQGTQTGLGIYFLKYSREYETQADVLGAQIMARAGYDPRDLANMFRTLEREGGSGGPEWLSDHPNPGNRYERIEREAQMLRVSNPIRDTAEFERIKERLRSMGRAPSMQEVQSGGRRYPQGGGPRGRVEMPSRSYRTYTGNLFRVSVPDNWRELAGGSSTIFAPDGAYGEVQGQFVFTHGVQIGIARAQAAELRRATDNFINTLIQGNSYLRQQGGYQRAYLSGREALRARLAGESYITGRTEIVEVYTTLLRGGDLFYVITVAPQSDYSGFQSAFNTVLRSIQLND</sequence>
<evidence type="ECO:0000313" key="10">
    <source>
        <dbReference type="Proteomes" id="UP000031518"/>
    </source>
</evidence>
<feature type="region of interest" description="Disordered" evidence="7">
    <location>
        <begin position="262"/>
        <end position="290"/>
    </location>
</feature>
<organism evidence="9 10">
    <name type="scientific">Pyrinomonas methylaliphatogenes</name>
    <dbReference type="NCBI Taxonomy" id="454194"/>
    <lineage>
        <taxon>Bacteria</taxon>
        <taxon>Pseudomonadati</taxon>
        <taxon>Acidobacteriota</taxon>
        <taxon>Blastocatellia</taxon>
        <taxon>Blastocatellales</taxon>
        <taxon>Pyrinomonadaceae</taxon>
        <taxon>Pyrinomonas</taxon>
    </lineage>
</organism>
<reference evidence="9 10" key="1">
    <citation type="submission" date="2013-12" db="EMBL/GenBank/DDBJ databases">
        <authorList>
            <person name="Stott M."/>
        </authorList>
    </citation>
    <scope>NUCLEOTIDE SEQUENCE [LARGE SCALE GENOMIC DNA]</scope>
    <source>
        <strain evidence="9 10">K22</strain>
    </source>
</reference>
<protein>
    <submittedName>
        <fullName evidence="9">Predicted Zn-dependent protease</fullName>
    </submittedName>
</protein>
<comment type="cofactor">
    <cofactor evidence="1">
        <name>Zn(2+)</name>
        <dbReference type="ChEBI" id="CHEBI:29105"/>
    </cofactor>
</comment>
<dbReference type="GO" id="GO:0016020">
    <property type="term" value="C:membrane"/>
    <property type="evidence" value="ECO:0007669"/>
    <property type="project" value="TreeGrafter"/>
</dbReference>
<dbReference type="InterPro" id="IPR051156">
    <property type="entry name" value="Mito/Outer_Membr_Metalloprot"/>
</dbReference>
<reference evidence="9 10" key="2">
    <citation type="submission" date="2015-01" db="EMBL/GenBank/DDBJ databases">
        <title>Complete genome sequence of Pyrinomonas methylaliphatogenes type strain K22T.</title>
        <authorList>
            <person name="Lee K.C.Y."/>
            <person name="Power J.F."/>
            <person name="Dunfield P.F."/>
            <person name="Morgan X.C."/>
            <person name="Huttenhower C."/>
            <person name="Stott M.B."/>
        </authorList>
    </citation>
    <scope>NUCLEOTIDE SEQUENCE [LARGE SCALE GENOMIC DNA]</scope>
    <source>
        <strain evidence="9 10">K22</strain>
    </source>
</reference>
<accession>A0A0B6WWT5</accession>
<dbReference type="GO" id="GO:0051603">
    <property type="term" value="P:proteolysis involved in protein catabolic process"/>
    <property type="evidence" value="ECO:0007669"/>
    <property type="project" value="TreeGrafter"/>
</dbReference>
<evidence type="ECO:0000256" key="2">
    <source>
        <dbReference type="ARBA" id="ARBA00022670"/>
    </source>
</evidence>
<keyword evidence="6" id="KW-0482">Metalloprotease</keyword>
<keyword evidence="3" id="KW-0479">Metal-binding</keyword>
<evidence type="ECO:0000256" key="5">
    <source>
        <dbReference type="ARBA" id="ARBA00022833"/>
    </source>
</evidence>
<evidence type="ECO:0000259" key="8">
    <source>
        <dbReference type="Pfam" id="PF01435"/>
    </source>
</evidence>
<evidence type="ECO:0000256" key="7">
    <source>
        <dbReference type="SAM" id="MobiDB-lite"/>
    </source>
</evidence>
<proteinExistence type="predicted"/>
<dbReference type="STRING" id="454194.PYK22_01765"/>
<evidence type="ECO:0000256" key="3">
    <source>
        <dbReference type="ARBA" id="ARBA00022723"/>
    </source>
</evidence>
<evidence type="ECO:0000313" key="9">
    <source>
        <dbReference type="EMBL" id="CDM65758.1"/>
    </source>
</evidence>
<dbReference type="CDD" id="cd07333">
    <property type="entry name" value="M48C_bepA_like"/>
    <property type="match status" value="1"/>
</dbReference>
<gene>
    <name evidence="9" type="ORF">PYK22_01765</name>
</gene>
<evidence type="ECO:0000256" key="4">
    <source>
        <dbReference type="ARBA" id="ARBA00022801"/>
    </source>
</evidence>